<keyword evidence="1" id="KW-0812">Transmembrane</keyword>
<dbReference type="AlphaFoldDB" id="A0ABD1XYB4"/>
<dbReference type="EMBL" id="JBHFFA010000007">
    <property type="protein sequence ID" value="KAL2613939.1"/>
    <property type="molecule type" value="Genomic_DNA"/>
</dbReference>
<gene>
    <name evidence="2" type="ORF">R1flu_025631</name>
</gene>
<evidence type="ECO:0000313" key="2">
    <source>
        <dbReference type="EMBL" id="KAL2613939.1"/>
    </source>
</evidence>
<feature type="transmembrane region" description="Helical" evidence="1">
    <location>
        <begin position="163"/>
        <end position="189"/>
    </location>
</feature>
<protein>
    <submittedName>
        <fullName evidence="2">Uncharacterized protein</fullName>
    </submittedName>
</protein>
<reference evidence="2 3" key="1">
    <citation type="submission" date="2024-09" db="EMBL/GenBank/DDBJ databases">
        <title>Chromosome-scale assembly of Riccia fluitans.</title>
        <authorList>
            <person name="Paukszto L."/>
            <person name="Sawicki J."/>
            <person name="Karawczyk K."/>
            <person name="Piernik-Szablinska J."/>
            <person name="Szczecinska M."/>
            <person name="Mazdziarz M."/>
        </authorList>
    </citation>
    <scope>NUCLEOTIDE SEQUENCE [LARGE SCALE GENOMIC DNA]</scope>
    <source>
        <strain evidence="2">Rf_01</strain>
        <tissue evidence="2">Aerial parts of the thallus</tissue>
    </source>
</reference>
<keyword evidence="1" id="KW-1133">Transmembrane helix</keyword>
<accession>A0ABD1XYB4</accession>
<keyword evidence="1" id="KW-0472">Membrane</keyword>
<keyword evidence="3" id="KW-1185">Reference proteome</keyword>
<proteinExistence type="predicted"/>
<organism evidence="2 3">
    <name type="scientific">Riccia fluitans</name>
    <dbReference type="NCBI Taxonomy" id="41844"/>
    <lineage>
        <taxon>Eukaryota</taxon>
        <taxon>Viridiplantae</taxon>
        <taxon>Streptophyta</taxon>
        <taxon>Embryophyta</taxon>
        <taxon>Marchantiophyta</taxon>
        <taxon>Marchantiopsida</taxon>
        <taxon>Marchantiidae</taxon>
        <taxon>Marchantiales</taxon>
        <taxon>Ricciaceae</taxon>
        <taxon>Riccia</taxon>
    </lineage>
</organism>
<dbReference type="Proteomes" id="UP001605036">
    <property type="component" value="Unassembled WGS sequence"/>
</dbReference>
<sequence>MQAFLGYMGACHKRLFGETGFWSRNYKDYFNVGYALTVSLPVFSRNGSFIGVASMDAVSDELGPDEPQNVFRKEFEAAVEAHRVKQDKVLAAFDEKTFPKTEVPAIFDDSSCVYDMRPQLLCSSEQGNSKKTLDDRRCCISCRNVRSGGPDKKKAITIALPSVFGFVVLMVVIVAVSLFLCWYCSIFWWDRERVTAPESDVSNSVPGISTGGTGGAVEMPLINSKPVLRPVIPSEVRNTFLQFLGTGQRADKVQPAPNPQ</sequence>
<evidence type="ECO:0000256" key="1">
    <source>
        <dbReference type="SAM" id="Phobius"/>
    </source>
</evidence>
<comment type="caution">
    <text evidence="2">The sequence shown here is derived from an EMBL/GenBank/DDBJ whole genome shotgun (WGS) entry which is preliminary data.</text>
</comment>
<name>A0ABD1XYB4_9MARC</name>
<evidence type="ECO:0000313" key="3">
    <source>
        <dbReference type="Proteomes" id="UP001605036"/>
    </source>
</evidence>
<dbReference type="CDD" id="cd18773">
    <property type="entry name" value="PDC1_HK_sensor"/>
    <property type="match status" value="1"/>
</dbReference>